<reference evidence="1 2" key="2">
    <citation type="journal article" date="2016" name="Genome Announc.">
        <title>Complete Genome Sequence of Sphingopyxis terrae Strain 203-1 (NBRC 111660), a Polyethylene Glycol Degrader.</title>
        <authorList>
            <person name="Ohtsubo Y."/>
            <person name="Nonoyama S."/>
            <person name="Nagata Y."/>
            <person name="Numata M."/>
            <person name="Tsuchikane K."/>
            <person name="Hosoyama A."/>
            <person name="Yamazoe A."/>
            <person name="Tsuda M."/>
            <person name="Fujita N."/>
            <person name="Kawai F."/>
        </authorList>
    </citation>
    <scope>NUCLEOTIDE SEQUENCE [LARGE SCALE GENOMIC DNA]</scope>
    <source>
        <strain evidence="1 2">203-1</strain>
    </source>
</reference>
<gene>
    <name evidence="1" type="ORF">AOA14_10580</name>
</gene>
<dbReference type="Proteomes" id="UP000076234">
    <property type="component" value="Chromosome"/>
</dbReference>
<reference evidence="2" key="1">
    <citation type="submission" date="2015-11" db="EMBL/GenBank/DDBJ databases">
        <title>Complete genome sequence of a polyethylene glycol-degrading strain Sphingopyxis terrae strain 203-1 (NBRC 15098).</title>
        <authorList>
            <person name="Yoshiyuki O."/>
            <person name="Shouta N."/>
            <person name="Nagata Y."/>
            <person name="Numata M."/>
            <person name="Tsuchikane K."/>
            <person name="Hosoyama A."/>
            <person name="Yamazoe A."/>
            <person name="Tsuda M."/>
            <person name="Fujita N."/>
            <person name="Kawai F."/>
        </authorList>
    </citation>
    <scope>NUCLEOTIDE SEQUENCE [LARGE SCALE GENOMIC DNA]</scope>
    <source>
        <strain evidence="2">203-1</strain>
    </source>
</reference>
<protein>
    <submittedName>
        <fullName evidence="1">Uncharacterized protein</fullName>
    </submittedName>
</protein>
<evidence type="ECO:0000313" key="1">
    <source>
        <dbReference type="EMBL" id="AMU95051.1"/>
    </source>
</evidence>
<accession>A0A142VZ75</accession>
<name>A0A142VZ75_9SPHN</name>
<sequence length="87" mass="9806">MTMQGILLERIEAFLKEADMPPSVFGRAAVHDPRLVSDLRGGRICGRAVICRAEHFMNKWRADFRAGRVTPIGDRRVGSRANKSRRA</sequence>
<dbReference type="STRING" id="1219058.AOA14_10580"/>
<dbReference type="AlphaFoldDB" id="A0A142VZ75"/>
<evidence type="ECO:0000313" key="2">
    <source>
        <dbReference type="Proteomes" id="UP000076234"/>
    </source>
</evidence>
<proteinExistence type="predicted"/>
<dbReference type="KEGG" id="ster:AOA14_10580"/>
<dbReference type="EMBL" id="CP013342">
    <property type="protein sequence ID" value="AMU95051.1"/>
    <property type="molecule type" value="Genomic_DNA"/>
</dbReference>
<organism evidence="1 2">
    <name type="scientific">Sphingopyxis terrae subsp. terrae NBRC 15098</name>
    <dbReference type="NCBI Taxonomy" id="1219058"/>
    <lineage>
        <taxon>Bacteria</taxon>
        <taxon>Pseudomonadati</taxon>
        <taxon>Pseudomonadota</taxon>
        <taxon>Alphaproteobacteria</taxon>
        <taxon>Sphingomonadales</taxon>
        <taxon>Sphingomonadaceae</taxon>
        <taxon>Sphingopyxis</taxon>
    </lineage>
</organism>